<dbReference type="OrthoDB" id="5896883at2"/>
<dbReference type="EMBL" id="RJLM01000003">
    <property type="protein sequence ID" value="RWX55779.1"/>
    <property type="molecule type" value="Genomic_DNA"/>
</dbReference>
<gene>
    <name evidence="1" type="ORF">EDI28_10615</name>
</gene>
<proteinExistence type="predicted"/>
<organism evidence="1 2">
    <name type="scientific">Photobacterium chitinilyticum</name>
    <dbReference type="NCBI Taxonomy" id="2485123"/>
    <lineage>
        <taxon>Bacteria</taxon>
        <taxon>Pseudomonadati</taxon>
        <taxon>Pseudomonadota</taxon>
        <taxon>Gammaproteobacteria</taxon>
        <taxon>Vibrionales</taxon>
        <taxon>Vibrionaceae</taxon>
        <taxon>Photobacterium</taxon>
    </lineage>
</organism>
<evidence type="ECO:0000313" key="2">
    <source>
        <dbReference type="Proteomes" id="UP000287563"/>
    </source>
</evidence>
<reference evidence="1 2" key="1">
    <citation type="submission" date="2018-11" db="EMBL/GenBank/DDBJ databases">
        <title>Photobacterium sp. BEI247 sp. nov., a marine bacterium isolated from Yongle Blue Hole in the South China Sea.</title>
        <authorList>
            <person name="Wang X."/>
        </authorList>
    </citation>
    <scope>NUCLEOTIDE SEQUENCE [LARGE SCALE GENOMIC DNA]</scope>
    <source>
        <strain evidence="2">BEI247</strain>
    </source>
</reference>
<dbReference type="AlphaFoldDB" id="A0A444JRV4"/>
<accession>A0A444JRV4</accession>
<protein>
    <submittedName>
        <fullName evidence="1">IS1 family transposase</fullName>
    </submittedName>
</protein>
<comment type="caution">
    <text evidence="1">The sequence shown here is derived from an EMBL/GenBank/DDBJ whole genome shotgun (WGS) entry which is preliminary data.</text>
</comment>
<keyword evidence="2" id="KW-1185">Reference proteome</keyword>
<name>A0A444JRV4_9GAMM</name>
<evidence type="ECO:0000313" key="1">
    <source>
        <dbReference type="EMBL" id="RWX55779.1"/>
    </source>
</evidence>
<dbReference type="Proteomes" id="UP000287563">
    <property type="component" value="Unassembled WGS sequence"/>
</dbReference>
<sequence>MASGLQRYRSKENKCTKTFNALTKTPLARLREKELWLKQIECLTDSKTIRQSARELGVAETTAFRWRHRFLSAPTVKKVSEVTGIVEAPQ</sequence>